<dbReference type="SMART" id="SM00448">
    <property type="entry name" value="REC"/>
    <property type="match status" value="1"/>
</dbReference>
<sequence length="129" mass="14476">MLSKILIIDDSELSLSVMKALIQESYLSERVSLTLCKNTVDAKEFIEKQDFDLIITDIVMPEISGYELISHIKEHYQTPVLAISSGYGKDDPALVLETAKELGADKVLFKFHLQQELVNTVSLYVQQAA</sequence>
<dbReference type="RefSeq" id="WP_237360665.1">
    <property type="nucleotide sequence ID" value="NZ_CAKLDM010000001.1"/>
</dbReference>
<evidence type="ECO:0000313" key="5">
    <source>
        <dbReference type="Proteomes" id="UP000838748"/>
    </source>
</evidence>
<dbReference type="CDD" id="cd00156">
    <property type="entry name" value="REC"/>
    <property type="match status" value="1"/>
</dbReference>
<evidence type="ECO:0000256" key="1">
    <source>
        <dbReference type="ARBA" id="ARBA00022553"/>
    </source>
</evidence>
<accession>A0ABN8E423</accession>
<evidence type="ECO:0000256" key="2">
    <source>
        <dbReference type="PROSITE-ProRule" id="PRU00169"/>
    </source>
</evidence>
<keyword evidence="5" id="KW-1185">Reference proteome</keyword>
<protein>
    <submittedName>
        <fullName evidence="4">Regulator of RpoS</fullName>
    </submittedName>
</protein>
<dbReference type="PROSITE" id="PS50110">
    <property type="entry name" value="RESPONSE_REGULATORY"/>
    <property type="match status" value="1"/>
</dbReference>
<dbReference type="PANTHER" id="PTHR44591">
    <property type="entry name" value="STRESS RESPONSE REGULATOR PROTEIN 1"/>
    <property type="match status" value="1"/>
</dbReference>
<evidence type="ECO:0000313" key="4">
    <source>
        <dbReference type="EMBL" id="CAH0537771.1"/>
    </source>
</evidence>
<feature type="domain" description="Response regulatory" evidence="3">
    <location>
        <begin position="4"/>
        <end position="125"/>
    </location>
</feature>
<comment type="caution">
    <text evidence="4">The sequence shown here is derived from an EMBL/GenBank/DDBJ whole genome shotgun (WGS) entry which is preliminary data.</text>
</comment>
<proteinExistence type="predicted"/>
<feature type="modified residue" description="4-aspartylphosphate" evidence="2">
    <location>
        <position position="57"/>
    </location>
</feature>
<dbReference type="InterPro" id="IPR011006">
    <property type="entry name" value="CheY-like_superfamily"/>
</dbReference>
<reference evidence="4" key="1">
    <citation type="submission" date="2021-11" db="EMBL/GenBank/DDBJ databases">
        <authorList>
            <person name="Rodrigo-Torres L."/>
            <person name="Arahal R. D."/>
            <person name="Lucena T."/>
        </authorList>
    </citation>
    <scope>NUCLEOTIDE SEQUENCE</scope>
    <source>
        <strain evidence="4">CECT 7928</strain>
    </source>
</reference>
<dbReference type="Gene3D" id="3.40.50.2300">
    <property type="match status" value="1"/>
</dbReference>
<evidence type="ECO:0000259" key="3">
    <source>
        <dbReference type="PROSITE" id="PS50110"/>
    </source>
</evidence>
<dbReference type="SUPFAM" id="SSF52172">
    <property type="entry name" value="CheY-like"/>
    <property type="match status" value="1"/>
</dbReference>
<dbReference type="InterPro" id="IPR050595">
    <property type="entry name" value="Bact_response_regulator"/>
</dbReference>
<dbReference type="Proteomes" id="UP000838748">
    <property type="component" value="Unassembled WGS sequence"/>
</dbReference>
<dbReference type="EMBL" id="CAKLDM010000001">
    <property type="protein sequence ID" value="CAH0537771.1"/>
    <property type="molecule type" value="Genomic_DNA"/>
</dbReference>
<dbReference type="InterPro" id="IPR001789">
    <property type="entry name" value="Sig_transdc_resp-reg_receiver"/>
</dbReference>
<keyword evidence="1 2" id="KW-0597">Phosphoprotein</keyword>
<dbReference type="Pfam" id="PF00072">
    <property type="entry name" value="Response_reg"/>
    <property type="match status" value="1"/>
</dbReference>
<name>A0ABN8E423_9VIBR</name>
<dbReference type="PANTHER" id="PTHR44591:SF3">
    <property type="entry name" value="RESPONSE REGULATORY DOMAIN-CONTAINING PROTEIN"/>
    <property type="match status" value="1"/>
</dbReference>
<gene>
    <name evidence="4" type="primary">rssB_2</name>
    <name evidence="4" type="ORF">VMF7928_01324</name>
</gene>
<organism evidence="4 5">
    <name type="scientific">Vibrio marisflavi CECT 7928</name>
    <dbReference type="NCBI Taxonomy" id="634439"/>
    <lineage>
        <taxon>Bacteria</taxon>
        <taxon>Pseudomonadati</taxon>
        <taxon>Pseudomonadota</taxon>
        <taxon>Gammaproteobacteria</taxon>
        <taxon>Vibrionales</taxon>
        <taxon>Vibrionaceae</taxon>
        <taxon>Vibrio</taxon>
    </lineage>
</organism>